<keyword evidence="5" id="KW-1185">Reference proteome</keyword>
<evidence type="ECO:0000313" key="5">
    <source>
        <dbReference type="Proteomes" id="UP000886520"/>
    </source>
</evidence>
<comment type="function">
    <text evidence="1">Transcription factor that specifically binds AT-rich DNA sequences related to the nuclear matrix attachment regions (MARs).</text>
</comment>
<feature type="domain" description="PPC" evidence="3">
    <location>
        <begin position="136"/>
        <end position="275"/>
    </location>
</feature>
<keyword evidence="1" id="KW-0238">DNA-binding</keyword>
<dbReference type="SUPFAM" id="SSF117856">
    <property type="entry name" value="AF0104/ALDC/Ptd012-like"/>
    <property type="match status" value="1"/>
</dbReference>
<dbReference type="PANTHER" id="PTHR31500">
    <property type="entry name" value="AT-HOOK MOTIF NUCLEAR-LOCALIZED PROTEIN 9"/>
    <property type="match status" value="1"/>
</dbReference>
<dbReference type="GO" id="GO:0003680">
    <property type="term" value="F:minor groove of adenine-thymine-rich DNA binding"/>
    <property type="evidence" value="ECO:0007669"/>
    <property type="project" value="UniProtKB-UniRule"/>
</dbReference>
<dbReference type="OrthoDB" id="1750003at2759"/>
<protein>
    <recommendedName>
        <fullName evidence="1">AT-hook motif nuclear-localized protein</fullName>
    </recommendedName>
</protein>
<evidence type="ECO:0000259" key="3">
    <source>
        <dbReference type="PROSITE" id="PS51742"/>
    </source>
</evidence>
<feature type="region of interest" description="Disordered" evidence="2">
    <location>
        <begin position="1"/>
        <end position="91"/>
    </location>
</feature>
<feature type="compositionally biased region" description="Pro residues" evidence="2">
    <location>
        <begin position="16"/>
        <end position="26"/>
    </location>
</feature>
<evidence type="ECO:0000256" key="1">
    <source>
        <dbReference type="RuleBase" id="RU367031"/>
    </source>
</evidence>
<dbReference type="EMBL" id="JABFUD020000010">
    <property type="protein sequence ID" value="KAI5074708.1"/>
    <property type="molecule type" value="Genomic_DNA"/>
</dbReference>
<dbReference type="CDD" id="cd11378">
    <property type="entry name" value="DUF296"/>
    <property type="match status" value="1"/>
</dbReference>
<comment type="subcellular location">
    <subcellularLocation>
        <location evidence="1">Nucleus</location>
    </subcellularLocation>
</comment>
<keyword evidence="1" id="KW-0805">Transcription regulation</keyword>
<evidence type="ECO:0000313" key="4">
    <source>
        <dbReference type="EMBL" id="KAI5074708.1"/>
    </source>
</evidence>
<feature type="compositionally biased region" description="Polar residues" evidence="2">
    <location>
        <begin position="125"/>
        <end position="134"/>
    </location>
</feature>
<comment type="domain">
    <text evidence="1">The PPC domain mediates interactions between AHL proteins.</text>
</comment>
<dbReference type="InterPro" id="IPR005175">
    <property type="entry name" value="PPC_dom"/>
</dbReference>
<name>A0A9D4ZGK2_ADICA</name>
<feature type="region of interest" description="Disordered" evidence="2">
    <location>
        <begin position="110"/>
        <end position="136"/>
    </location>
</feature>
<keyword evidence="1" id="KW-0804">Transcription</keyword>
<accession>A0A9D4ZGK2</accession>
<dbReference type="InterPro" id="IPR039605">
    <property type="entry name" value="AHL"/>
</dbReference>
<dbReference type="PROSITE" id="PS51742">
    <property type="entry name" value="PPC"/>
    <property type="match status" value="1"/>
</dbReference>
<dbReference type="GO" id="GO:0005634">
    <property type="term" value="C:nucleus"/>
    <property type="evidence" value="ECO:0007669"/>
    <property type="project" value="UniProtKB-SubCell"/>
</dbReference>
<proteinExistence type="predicted"/>
<comment type="caution">
    <text evidence="4">The sequence shown here is derived from an EMBL/GenBank/DDBJ whole genome shotgun (WGS) entry which is preliminary data.</text>
</comment>
<sequence>MIHSPAPLRQMSPSPNFNPGPGPNLNPSPSNMNPSSSSGMSVCYPPETPPHMMPHQVQTGSPPSGVGGSMSPGSAMVPRPTSMCKKKRGRPRKYAADVNGSAALVIPLNSAPAAEKKGGGRGPSKKTQSLTTGATGHGFTPHVLTVGAGEDVTAKIMTFSQHGPWAVCILSANGAISNASLSHDGLPSSTVTYEGRFEILSLSGLFLLTEDGATRSRSGGFSVSLAGQDGRVIGGRVAGLLIAATPIQVVVGTFFPESRKAQAKAGSLEGLCSRTSRRTSQGRVLCVECDAIAVSGLES</sequence>
<dbReference type="AlphaFoldDB" id="A0A9D4ZGK2"/>
<feature type="compositionally biased region" description="Low complexity" evidence="2">
    <location>
        <begin position="27"/>
        <end position="41"/>
    </location>
</feature>
<gene>
    <name evidence="4" type="ORF">GOP47_0010669</name>
</gene>
<keyword evidence="1" id="KW-0539">Nucleus</keyword>
<dbReference type="Proteomes" id="UP000886520">
    <property type="component" value="Chromosome 10"/>
</dbReference>
<evidence type="ECO:0000256" key="2">
    <source>
        <dbReference type="SAM" id="MobiDB-lite"/>
    </source>
</evidence>
<dbReference type="Pfam" id="PF03479">
    <property type="entry name" value="PCC"/>
    <property type="match status" value="1"/>
</dbReference>
<organism evidence="4 5">
    <name type="scientific">Adiantum capillus-veneris</name>
    <name type="common">Maidenhair fern</name>
    <dbReference type="NCBI Taxonomy" id="13818"/>
    <lineage>
        <taxon>Eukaryota</taxon>
        <taxon>Viridiplantae</taxon>
        <taxon>Streptophyta</taxon>
        <taxon>Embryophyta</taxon>
        <taxon>Tracheophyta</taxon>
        <taxon>Polypodiopsida</taxon>
        <taxon>Polypodiidae</taxon>
        <taxon>Polypodiales</taxon>
        <taxon>Pteridineae</taxon>
        <taxon>Pteridaceae</taxon>
        <taxon>Vittarioideae</taxon>
        <taxon>Adiantum</taxon>
    </lineage>
</organism>
<dbReference type="Gene3D" id="3.30.1330.80">
    <property type="entry name" value="Hypothetical protein, similar to alpha- acetolactate decarboxylase, domain 2"/>
    <property type="match status" value="1"/>
</dbReference>
<reference evidence="4" key="1">
    <citation type="submission" date="2021-01" db="EMBL/GenBank/DDBJ databases">
        <title>Adiantum capillus-veneris genome.</title>
        <authorList>
            <person name="Fang Y."/>
            <person name="Liao Q."/>
        </authorList>
    </citation>
    <scope>NUCLEOTIDE SEQUENCE</scope>
    <source>
        <strain evidence="4">H3</strain>
        <tissue evidence="4">Leaf</tissue>
    </source>
</reference>
<dbReference type="PANTHER" id="PTHR31500:SF57">
    <property type="entry name" value="AT-HOOK MOTIF NUCLEAR-LOCALIZED PROTEIN 10"/>
    <property type="match status" value="1"/>
</dbReference>